<dbReference type="STRING" id="655015.B1812_19825"/>
<keyword evidence="2" id="KW-1185">Reference proteome</keyword>
<proteinExistence type="predicted"/>
<dbReference type="EMBL" id="CP019948">
    <property type="protein sequence ID" value="ARN82953.1"/>
    <property type="molecule type" value="Genomic_DNA"/>
</dbReference>
<reference evidence="1 2" key="1">
    <citation type="submission" date="2017-02" db="EMBL/GenBank/DDBJ databases">
        <authorList>
            <person name="Peterson S.W."/>
        </authorList>
    </citation>
    <scope>NUCLEOTIDE SEQUENCE [LARGE SCALE GENOMIC DNA]</scope>
    <source>
        <strain evidence="1 2">S285</strain>
    </source>
</reference>
<dbReference type="KEGG" id="mbry:B1812_19825"/>
<protein>
    <submittedName>
        <fullName evidence="1">Uncharacterized protein</fullName>
    </submittedName>
</protein>
<evidence type="ECO:0000313" key="2">
    <source>
        <dbReference type="Proteomes" id="UP000193978"/>
    </source>
</evidence>
<dbReference type="AlphaFoldDB" id="A0A1W6MZG7"/>
<name>A0A1W6MZG7_9HYPH</name>
<accession>A0A1W6MZG7</accession>
<organism evidence="1 2">
    <name type="scientific">Methylocystis bryophila</name>
    <dbReference type="NCBI Taxonomy" id="655015"/>
    <lineage>
        <taxon>Bacteria</taxon>
        <taxon>Pseudomonadati</taxon>
        <taxon>Pseudomonadota</taxon>
        <taxon>Alphaproteobacteria</taxon>
        <taxon>Hyphomicrobiales</taxon>
        <taxon>Methylocystaceae</taxon>
        <taxon>Methylocystis</taxon>
    </lineage>
</organism>
<sequence length="68" mass="7751">MIDSKNKPERLQRKSGFHFFARSRRLLHWRASRPICYGKQDAAIRRTGGFRAAPPKGETAATLPLSQI</sequence>
<gene>
    <name evidence="1" type="ORF">B1812_19825</name>
</gene>
<evidence type="ECO:0000313" key="1">
    <source>
        <dbReference type="EMBL" id="ARN82953.1"/>
    </source>
</evidence>
<dbReference type="Proteomes" id="UP000193978">
    <property type="component" value="Chromosome"/>
</dbReference>